<evidence type="ECO:0000256" key="2">
    <source>
        <dbReference type="ARBA" id="ARBA00012832"/>
    </source>
</evidence>
<dbReference type="CDD" id="cd00672">
    <property type="entry name" value="CysRS_core"/>
    <property type="match status" value="1"/>
</dbReference>
<feature type="domain" description="Cysteinyl-tRNA ligase anticodon binding" evidence="13">
    <location>
        <begin position="433"/>
        <end position="480"/>
    </location>
</feature>
<dbReference type="GO" id="GO:0005829">
    <property type="term" value="C:cytosol"/>
    <property type="evidence" value="ECO:0007669"/>
    <property type="project" value="TreeGrafter"/>
</dbReference>
<dbReference type="GO" id="GO:0046872">
    <property type="term" value="F:metal ion binding"/>
    <property type="evidence" value="ECO:0007669"/>
    <property type="project" value="UniProtKB-KW"/>
</dbReference>
<evidence type="ECO:0000256" key="7">
    <source>
        <dbReference type="ARBA" id="ARBA00022833"/>
    </source>
</evidence>
<dbReference type="Pfam" id="PF23493">
    <property type="entry name" value="CysS_C"/>
    <property type="match status" value="1"/>
</dbReference>
<dbReference type="Pfam" id="PF01406">
    <property type="entry name" value="tRNA-synt_1e"/>
    <property type="match status" value="2"/>
</dbReference>
<dbReference type="HAMAP" id="MF_00041">
    <property type="entry name" value="Cys_tRNA_synth"/>
    <property type="match status" value="1"/>
</dbReference>
<evidence type="ECO:0000256" key="1">
    <source>
        <dbReference type="ARBA" id="ARBA00001947"/>
    </source>
</evidence>
<protein>
    <recommendedName>
        <fullName evidence="3">Cysteine--tRNA ligase</fullName>
        <ecNumber evidence="2">6.1.1.16</ecNumber>
    </recommendedName>
    <alternativeName>
        <fullName evidence="11">Cysteinyl-tRNA synthetase</fullName>
    </alternativeName>
</protein>
<dbReference type="SUPFAM" id="SSF47323">
    <property type="entry name" value="Anticodon-binding domain of a subclass of class I aminoacyl-tRNA synthetases"/>
    <property type="match status" value="1"/>
</dbReference>
<keyword evidence="8" id="KW-0067">ATP-binding</keyword>
<evidence type="ECO:0000313" key="14">
    <source>
        <dbReference type="EMBL" id="CAB4976616.1"/>
    </source>
</evidence>
<keyword evidence="10" id="KW-0030">Aminoacyl-tRNA synthetase</keyword>
<evidence type="ECO:0000256" key="3">
    <source>
        <dbReference type="ARBA" id="ARBA00014738"/>
    </source>
</evidence>
<evidence type="ECO:0000259" key="12">
    <source>
        <dbReference type="Pfam" id="PF01406"/>
    </source>
</evidence>
<dbReference type="PANTHER" id="PTHR10890">
    <property type="entry name" value="CYSTEINYL-TRNA SYNTHETASE"/>
    <property type="match status" value="1"/>
</dbReference>
<dbReference type="InterPro" id="IPR009080">
    <property type="entry name" value="tRNAsynth_Ia_anticodon-bd"/>
</dbReference>
<dbReference type="PRINTS" id="PR00983">
    <property type="entry name" value="TRNASYNTHCYS"/>
</dbReference>
<dbReference type="NCBIfam" id="TIGR00435">
    <property type="entry name" value="cysS"/>
    <property type="match status" value="1"/>
</dbReference>
<evidence type="ECO:0000256" key="6">
    <source>
        <dbReference type="ARBA" id="ARBA00022741"/>
    </source>
</evidence>
<feature type="domain" description="tRNA synthetases class I catalytic" evidence="12">
    <location>
        <begin position="20"/>
        <end position="75"/>
    </location>
</feature>
<evidence type="ECO:0000256" key="9">
    <source>
        <dbReference type="ARBA" id="ARBA00022917"/>
    </source>
</evidence>
<organism evidence="14">
    <name type="scientific">freshwater metagenome</name>
    <dbReference type="NCBI Taxonomy" id="449393"/>
    <lineage>
        <taxon>unclassified sequences</taxon>
        <taxon>metagenomes</taxon>
        <taxon>ecological metagenomes</taxon>
    </lineage>
</organism>
<evidence type="ECO:0000256" key="4">
    <source>
        <dbReference type="ARBA" id="ARBA00022598"/>
    </source>
</evidence>
<evidence type="ECO:0000256" key="10">
    <source>
        <dbReference type="ARBA" id="ARBA00023146"/>
    </source>
</evidence>
<evidence type="ECO:0000256" key="5">
    <source>
        <dbReference type="ARBA" id="ARBA00022723"/>
    </source>
</evidence>
<feature type="domain" description="tRNA synthetases class I catalytic" evidence="12">
    <location>
        <begin position="97"/>
        <end position="345"/>
    </location>
</feature>
<gene>
    <name evidence="14" type="ORF">UFOPK3772_03723</name>
</gene>
<dbReference type="GO" id="GO:0004817">
    <property type="term" value="F:cysteine-tRNA ligase activity"/>
    <property type="evidence" value="ECO:0007669"/>
    <property type="project" value="UniProtKB-EC"/>
</dbReference>
<dbReference type="InterPro" id="IPR015803">
    <property type="entry name" value="Cys-tRNA-ligase"/>
</dbReference>
<comment type="cofactor">
    <cofactor evidence="1">
        <name>Zn(2+)</name>
        <dbReference type="ChEBI" id="CHEBI:29105"/>
    </cofactor>
</comment>
<keyword evidence="6" id="KW-0547">Nucleotide-binding</keyword>
<proteinExistence type="inferred from homology"/>
<keyword evidence="5" id="KW-0479">Metal-binding</keyword>
<dbReference type="Gene3D" id="3.40.50.620">
    <property type="entry name" value="HUPs"/>
    <property type="match status" value="1"/>
</dbReference>
<dbReference type="InterPro" id="IPR032678">
    <property type="entry name" value="tRNA-synt_1_cat_dom"/>
</dbReference>
<reference evidence="14" key="1">
    <citation type="submission" date="2020-05" db="EMBL/GenBank/DDBJ databases">
        <authorList>
            <person name="Chiriac C."/>
            <person name="Salcher M."/>
            <person name="Ghai R."/>
            <person name="Kavagutti S V."/>
        </authorList>
    </citation>
    <scope>NUCLEOTIDE SEQUENCE</scope>
</reference>
<sequence length="482" mass="52769">MPAAPLRLYDTAARSVVEVVPATPGALRMYACGPTVYRDAHVGNMRTFLLTDLIRRSAEASGLRVQLVQNITDVGHRADDTGLGGLGLGDVDEGQGDTEDRILLQAQREGRGALDVARHYEARFHDDLAALNITPADDYPRASESIDDMISLISTLIDGGHAYLGVDGCVYFDAQSFPGYGRLSGNRLDQLKAGHKFDASGESAKRFHADWALWKRAGELRTQLVWDTPWGPGFPGWHTECSAMSLRLLGDDIDIHTGGIDLRFPHHEDERAQSNCATGKEVVRHWVHAEHLLFEGRKMSKSTGNVVLVSDVAGRGLDPLSLRLAFLQHRYRQQMNLTWEVIEAANAALSRWRSRVAEWASAPSDAPSPGYRDAIVEAFADDLDTPRAIVSLRQLEKDPEVSDGAKFATFSAVDSLLGLDLIRDVGRAPRVAEVSDDAQDLLDRRAAARAAKDWAQSDELRDALAAIGLVVKDTPEGQQVLP</sequence>
<accession>A0A6J7M766</accession>
<dbReference type="PANTHER" id="PTHR10890:SF3">
    <property type="entry name" value="CYSTEINE--TRNA LIGASE, CYTOPLASMIC"/>
    <property type="match status" value="1"/>
</dbReference>
<dbReference type="EC" id="6.1.1.16" evidence="2"/>
<dbReference type="GO" id="GO:0005524">
    <property type="term" value="F:ATP binding"/>
    <property type="evidence" value="ECO:0007669"/>
    <property type="project" value="UniProtKB-KW"/>
</dbReference>
<dbReference type="InterPro" id="IPR056411">
    <property type="entry name" value="CysS_C"/>
</dbReference>
<dbReference type="SUPFAM" id="SSF52374">
    <property type="entry name" value="Nucleotidylyl transferase"/>
    <property type="match status" value="1"/>
</dbReference>
<dbReference type="EMBL" id="CAFBNE010000275">
    <property type="protein sequence ID" value="CAB4976616.1"/>
    <property type="molecule type" value="Genomic_DNA"/>
</dbReference>
<dbReference type="InterPro" id="IPR014729">
    <property type="entry name" value="Rossmann-like_a/b/a_fold"/>
</dbReference>
<keyword evidence="4" id="KW-0436">Ligase</keyword>
<evidence type="ECO:0000259" key="13">
    <source>
        <dbReference type="Pfam" id="PF23493"/>
    </source>
</evidence>
<dbReference type="GO" id="GO:0006423">
    <property type="term" value="P:cysteinyl-tRNA aminoacylation"/>
    <property type="evidence" value="ECO:0007669"/>
    <property type="project" value="InterPro"/>
</dbReference>
<evidence type="ECO:0000256" key="8">
    <source>
        <dbReference type="ARBA" id="ARBA00022840"/>
    </source>
</evidence>
<evidence type="ECO:0000256" key="11">
    <source>
        <dbReference type="ARBA" id="ARBA00031499"/>
    </source>
</evidence>
<dbReference type="AlphaFoldDB" id="A0A6J7M766"/>
<name>A0A6J7M766_9ZZZZ</name>
<keyword evidence="9" id="KW-0648">Protein biosynthesis</keyword>
<keyword evidence="7" id="KW-0862">Zinc</keyword>
<dbReference type="Gene3D" id="1.20.120.640">
    <property type="entry name" value="Anticodon-binding domain of a subclass of class I aminoacyl-tRNA synthetases"/>
    <property type="match status" value="1"/>
</dbReference>
<dbReference type="InterPro" id="IPR024909">
    <property type="entry name" value="Cys-tRNA/MSH_ligase"/>
</dbReference>